<comment type="caution">
    <text evidence="2">The sequence shown here is derived from an EMBL/GenBank/DDBJ whole genome shotgun (WGS) entry which is preliminary data.</text>
</comment>
<evidence type="ECO:0000256" key="1">
    <source>
        <dbReference type="SAM" id="Phobius"/>
    </source>
</evidence>
<dbReference type="AlphaFoldDB" id="A0A8S1EBW9"/>
<feature type="transmembrane region" description="Helical" evidence="1">
    <location>
        <begin position="143"/>
        <end position="165"/>
    </location>
</feature>
<proteinExistence type="predicted"/>
<keyword evidence="1" id="KW-0812">Transmembrane</keyword>
<dbReference type="Proteomes" id="UP000494206">
    <property type="component" value="Unassembled WGS sequence"/>
</dbReference>
<protein>
    <submittedName>
        <fullName evidence="2">Uncharacterized protein</fullName>
    </submittedName>
</protein>
<feature type="transmembrane region" description="Helical" evidence="1">
    <location>
        <begin position="185"/>
        <end position="203"/>
    </location>
</feature>
<name>A0A8S1EBW9_9PELO</name>
<evidence type="ECO:0000313" key="2">
    <source>
        <dbReference type="EMBL" id="CAB3399408.1"/>
    </source>
</evidence>
<feature type="transmembrane region" description="Helical" evidence="1">
    <location>
        <begin position="12"/>
        <end position="36"/>
    </location>
</feature>
<dbReference type="OrthoDB" id="5773140at2759"/>
<gene>
    <name evidence="2" type="ORF">CBOVIS_LOCUS2538</name>
</gene>
<dbReference type="EMBL" id="CADEPM010000002">
    <property type="protein sequence ID" value="CAB3399408.1"/>
    <property type="molecule type" value="Genomic_DNA"/>
</dbReference>
<accession>A0A8S1EBW9</accession>
<keyword evidence="1" id="KW-1133">Transmembrane helix</keyword>
<evidence type="ECO:0000313" key="3">
    <source>
        <dbReference type="Proteomes" id="UP000494206"/>
    </source>
</evidence>
<feature type="transmembrane region" description="Helical" evidence="1">
    <location>
        <begin position="105"/>
        <end position="123"/>
    </location>
</feature>
<keyword evidence="3" id="KW-1185">Reference proteome</keyword>
<reference evidence="2 3" key="1">
    <citation type="submission" date="2020-04" db="EMBL/GenBank/DDBJ databases">
        <authorList>
            <person name="Laetsch R D."/>
            <person name="Stevens L."/>
            <person name="Kumar S."/>
            <person name="Blaxter L. M."/>
        </authorList>
    </citation>
    <scope>NUCLEOTIDE SEQUENCE [LARGE SCALE GENOMIC DNA]</scope>
</reference>
<sequence length="231" mass="26256">MADNASLNAQNPNIVGFVSSVVGFIVSISLSAVGYANNAWIYIDRPIKHDEFQRGVRGHDCYKVDRGEDEVIRCLPWEFFDKGSKFPTPFNDILDPPLLMSVSKYLALAILTLQLAWLIYAIAKCCCESFQKKAEIWEKLIFVANILTCFLFVVLLFFIFVLSFMDTIMIPIPENSTQKMGSGCFIFVIGGLVPFVAASYISFKKQYRAILGKKHESNHRNQDKEMERLNE</sequence>
<keyword evidence="1" id="KW-0472">Membrane</keyword>
<organism evidence="2 3">
    <name type="scientific">Caenorhabditis bovis</name>
    <dbReference type="NCBI Taxonomy" id="2654633"/>
    <lineage>
        <taxon>Eukaryota</taxon>
        <taxon>Metazoa</taxon>
        <taxon>Ecdysozoa</taxon>
        <taxon>Nematoda</taxon>
        <taxon>Chromadorea</taxon>
        <taxon>Rhabditida</taxon>
        <taxon>Rhabditina</taxon>
        <taxon>Rhabditomorpha</taxon>
        <taxon>Rhabditoidea</taxon>
        <taxon>Rhabditidae</taxon>
        <taxon>Peloderinae</taxon>
        <taxon>Caenorhabditis</taxon>
    </lineage>
</organism>